<comment type="caution">
    <text evidence="2">The sequence shown here is derived from an EMBL/GenBank/DDBJ whole genome shotgun (WGS) entry which is preliminary data.</text>
</comment>
<accession>A0AAW0K6Z8</accession>
<dbReference type="PANTHER" id="PTHR44259">
    <property type="entry name" value="OS07G0183000 PROTEIN-RELATED"/>
    <property type="match status" value="1"/>
</dbReference>
<dbReference type="EMBL" id="PKMF04000380">
    <property type="protein sequence ID" value="KAK7834932.1"/>
    <property type="molecule type" value="Genomic_DNA"/>
</dbReference>
<sequence>NKNEYEWVNVDSLGDQALFVGGNSSVSLSASSFNGCKANCIYFTDDNFAFFLSTLNGGGYDMGVFSMEDGNIKQHYRGESLSYFAPPVWYI</sequence>
<dbReference type="AlphaFoldDB" id="A0AAW0K6Z8"/>
<evidence type="ECO:0000313" key="3">
    <source>
        <dbReference type="Proteomes" id="UP000237347"/>
    </source>
</evidence>
<keyword evidence="3" id="KW-1185">Reference proteome</keyword>
<evidence type="ECO:0000313" key="2">
    <source>
        <dbReference type="EMBL" id="KAK7834932.1"/>
    </source>
</evidence>
<feature type="domain" description="KIB1-4 beta-propeller" evidence="1">
    <location>
        <begin position="4"/>
        <end position="66"/>
    </location>
</feature>
<gene>
    <name evidence="2" type="primary">SDC_1</name>
    <name evidence="2" type="ORF">CFP56_024003</name>
</gene>
<protein>
    <submittedName>
        <fullName evidence="2">F-box protein</fullName>
    </submittedName>
</protein>
<reference evidence="2 3" key="1">
    <citation type="journal article" date="2018" name="Sci. Data">
        <title>The draft genome sequence of cork oak.</title>
        <authorList>
            <person name="Ramos A.M."/>
            <person name="Usie A."/>
            <person name="Barbosa P."/>
            <person name="Barros P.M."/>
            <person name="Capote T."/>
            <person name="Chaves I."/>
            <person name="Simoes F."/>
            <person name="Abreu I."/>
            <person name="Carrasquinho I."/>
            <person name="Faro C."/>
            <person name="Guimaraes J.B."/>
            <person name="Mendonca D."/>
            <person name="Nobrega F."/>
            <person name="Rodrigues L."/>
            <person name="Saibo N.J.M."/>
            <person name="Varela M.C."/>
            <person name="Egas C."/>
            <person name="Matos J."/>
            <person name="Miguel C.M."/>
            <person name="Oliveira M.M."/>
            <person name="Ricardo C.P."/>
            <person name="Goncalves S."/>
        </authorList>
    </citation>
    <scope>NUCLEOTIDE SEQUENCE [LARGE SCALE GENOMIC DNA]</scope>
    <source>
        <strain evidence="3">cv. HL8</strain>
    </source>
</reference>
<feature type="non-terminal residue" evidence="2">
    <location>
        <position position="1"/>
    </location>
</feature>
<proteinExistence type="predicted"/>
<dbReference type="Proteomes" id="UP000237347">
    <property type="component" value="Unassembled WGS sequence"/>
</dbReference>
<organism evidence="2 3">
    <name type="scientific">Quercus suber</name>
    <name type="common">Cork oak</name>
    <dbReference type="NCBI Taxonomy" id="58331"/>
    <lineage>
        <taxon>Eukaryota</taxon>
        <taxon>Viridiplantae</taxon>
        <taxon>Streptophyta</taxon>
        <taxon>Embryophyta</taxon>
        <taxon>Tracheophyta</taxon>
        <taxon>Spermatophyta</taxon>
        <taxon>Magnoliopsida</taxon>
        <taxon>eudicotyledons</taxon>
        <taxon>Gunneridae</taxon>
        <taxon>Pentapetalae</taxon>
        <taxon>rosids</taxon>
        <taxon>fabids</taxon>
        <taxon>Fagales</taxon>
        <taxon>Fagaceae</taxon>
        <taxon>Quercus</taxon>
    </lineage>
</organism>
<dbReference type="Pfam" id="PF03478">
    <property type="entry name" value="Beta-prop_KIB1-4"/>
    <property type="match status" value="1"/>
</dbReference>
<name>A0AAW0K6Z8_QUESU</name>
<dbReference type="InterPro" id="IPR005174">
    <property type="entry name" value="KIB1-4_b-propeller"/>
</dbReference>
<dbReference type="InterPro" id="IPR050942">
    <property type="entry name" value="F-box_BR-signaling"/>
</dbReference>
<evidence type="ECO:0000259" key="1">
    <source>
        <dbReference type="Pfam" id="PF03478"/>
    </source>
</evidence>